<evidence type="ECO:0000313" key="3">
    <source>
        <dbReference type="Proteomes" id="UP000192532"/>
    </source>
</evidence>
<keyword evidence="1" id="KW-0812">Transmembrane</keyword>
<feature type="transmembrane region" description="Helical" evidence="1">
    <location>
        <begin position="6"/>
        <end position="24"/>
    </location>
</feature>
<proteinExistence type="predicted"/>
<evidence type="ECO:0000256" key="1">
    <source>
        <dbReference type="SAM" id="Phobius"/>
    </source>
</evidence>
<comment type="caution">
    <text evidence="2">The sequence shown here is derived from an EMBL/GenBank/DDBJ whole genome shotgun (WGS) entry which is preliminary data.</text>
</comment>
<evidence type="ECO:0000313" key="2">
    <source>
        <dbReference type="EMBL" id="ORJ32482.1"/>
    </source>
</evidence>
<dbReference type="RefSeq" id="WP_084867945.1">
    <property type="nucleotide sequence ID" value="NZ_LNVH01000003.1"/>
</dbReference>
<dbReference type="EMBL" id="LNVH01000003">
    <property type="protein sequence ID" value="ORJ32482.1"/>
    <property type="molecule type" value="Genomic_DNA"/>
</dbReference>
<dbReference type="AlphaFoldDB" id="A0A1X0X0D8"/>
<sequence>MNNKLLGVILYVIFVIVVIAFVIYKVKTESPEKKKARQREMEAFRTMQQHKKQEKEQKNQMKKQNIITCPNCNSKDVSFLQQDKKAFSVGKAVGGAVLTGGIGALAGFAGKKGNKQWHCQNCGNFFETK</sequence>
<accession>A0A1X0X0D8</accession>
<keyword evidence="1" id="KW-0472">Membrane</keyword>
<organism evidence="2 3">
    <name type="scientific">Streptococcus oralis subsp. tigurinus</name>
    <dbReference type="NCBI Taxonomy" id="1077464"/>
    <lineage>
        <taxon>Bacteria</taxon>
        <taxon>Bacillati</taxon>
        <taxon>Bacillota</taxon>
        <taxon>Bacilli</taxon>
        <taxon>Lactobacillales</taxon>
        <taxon>Streptococcaceae</taxon>
        <taxon>Streptococcus</taxon>
    </lineage>
</organism>
<reference evidence="2 3" key="1">
    <citation type="journal article" date="2016" name="PLoS ONE">
        <title>Comparative Genomics Analysis of Streptococcus tigurinus Strains Identifies Genetic Elements Specifically and Uniquely Present in Highly Virulent Strains.</title>
        <authorList>
            <person name="Diene S.M."/>
            <person name="Francois P."/>
            <person name="Zbinden A."/>
            <person name="Entenza J.M."/>
            <person name="Resch G."/>
        </authorList>
    </citation>
    <scope>NUCLEOTIDE SEQUENCE [LARGE SCALE GENOMIC DNA]</scope>
    <source>
        <strain evidence="2 3">859</strain>
    </source>
</reference>
<dbReference type="Proteomes" id="UP000192532">
    <property type="component" value="Unassembled WGS sequence"/>
</dbReference>
<keyword evidence="1" id="KW-1133">Transmembrane helix</keyword>
<protein>
    <submittedName>
        <fullName evidence="2">Uncharacterized protein</fullName>
    </submittedName>
</protein>
<name>A0A1X0X0D8_STROR</name>
<gene>
    <name evidence="2" type="ORF">ATE37_07295</name>
</gene>